<keyword evidence="2" id="KW-1185">Reference proteome</keyword>
<dbReference type="Gene3D" id="3.40.50.2000">
    <property type="entry name" value="Glycogen Phosphorylase B"/>
    <property type="match status" value="1"/>
</dbReference>
<sequence>MENAYVPEASQPDDGYTPQWAIMDAPWFRERYRERLEAATDGSLTDAALEDFWRAEGMEFAPNRLFDEAWYVSVNADVRAGIGLGIFGTGFMHYRESGFARRDPHWLFSEGHYFRRNPDLTLTAVQRAGYANGYDHYLAIGDEDGRSAHPFFDPGVFRVSCEEARLAHDGHYGGYRFFLEAGPAASLRTSWYFDPEWYGRTYPAASAAVDEGHYVNLLHHYLTNAAPEAFDPNPYFSEAFYLATYPDVAGTVRQGTFRNGFAHFMAHGVHEGRRPCEGLDLGAYAARSDVRIPVADGRFPDAFACWIADTLRQTDASTTVPAVPLSDAQTTFLVAEHTRTMLPVLARTPIHFHAHQEYDVTVVLPVRDTFLPVIATLVALHGSTSARIAVTVLNCGSVDLKAELHPFVRGMRYVSCRRTNTLKACIDAALEGKTGPVLLLEPGVRLSYGALDAALDTLRQRHVGAVAGQLVGGEGTVIEAGISVFRDGTVERCGYGLEPFASEIGFARACHGGGNAPLLLDADLVRNADLPASLTEWAALMVALCLLVTERGAQVRYEPGFLAYGPSRSSSATSASSVSAALRDRFRRLLGSHPLGVDSMRERARWASKGSHVLFLCERLPAPHLGGMFARDGDIIAAMARAGLCVTVYSLDEVIGPTAPLVADFPLTVEVIRHRFHAGLPDFLHERADVFDCIWFAGHRTLRRVQVDIHRMASGLPQANMVLDVGRMGAIEGHRRRLIGGLDDRSRLLTDLQADIGDDWLCQSVLALQNEDAAFIRYASGVEPLTLGMSAAEPVNVPTFEGRSGLLHALPLYGPGDAVHDGLDLFVRHSMPMLDRVLPEGATLRIAGFRADGVDLLGLSYYPRVDPIVSARDLSILYAKSRVMVAPSRVSAGLPYEVVRAAGFGLPAVIGRDLAAQLGWESNVSCLVADPGIPQEFAEAVLRLYEDADLWRRLSDGARQAVRKAADPGGFAARIRQIVSNGGVEVRRA</sequence>
<name>A0AA35Y332_9PROT</name>
<evidence type="ECO:0000313" key="1">
    <source>
        <dbReference type="EMBL" id="CAI9120435.1"/>
    </source>
</evidence>
<keyword evidence="1" id="KW-0328">Glycosyltransferase</keyword>
<evidence type="ECO:0000313" key="2">
    <source>
        <dbReference type="Proteomes" id="UP001176960"/>
    </source>
</evidence>
<dbReference type="SUPFAM" id="SSF53448">
    <property type="entry name" value="Nucleotide-diphospho-sugar transferases"/>
    <property type="match status" value="1"/>
</dbReference>
<accession>A0AA35Y332</accession>
<comment type="caution">
    <text evidence="1">The sequence shown here is derived from an EMBL/GenBank/DDBJ whole genome shotgun (WGS) entry which is preliminary data.</text>
</comment>
<keyword evidence="1" id="KW-0808">Transferase</keyword>
<protein>
    <submittedName>
        <fullName evidence="1">Glycosyltransferase</fullName>
        <ecNumber evidence="1">2.4.-.-</ecNumber>
    </submittedName>
</protein>
<dbReference type="SUPFAM" id="SSF53756">
    <property type="entry name" value="UDP-Glycosyltransferase/glycogen phosphorylase"/>
    <property type="match status" value="1"/>
</dbReference>
<dbReference type="GO" id="GO:0016757">
    <property type="term" value="F:glycosyltransferase activity"/>
    <property type="evidence" value="ECO:0007669"/>
    <property type="project" value="UniProtKB-KW"/>
</dbReference>
<dbReference type="EMBL" id="CATKSH010000006">
    <property type="protein sequence ID" value="CAI9120435.1"/>
    <property type="molecule type" value="Genomic_DNA"/>
</dbReference>
<dbReference type="Proteomes" id="UP001176960">
    <property type="component" value="Unassembled WGS sequence"/>
</dbReference>
<reference evidence="1" key="1">
    <citation type="submission" date="2023-03" db="EMBL/GenBank/DDBJ databases">
        <authorList>
            <person name="Cleenwerck I."/>
        </authorList>
    </citation>
    <scope>NUCLEOTIDE SEQUENCE</scope>
    <source>
        <strain evidence="1">LMG 32879</strain>
    </source>
</reference>
<dbReference type="InterPro" id="IPR029044">
    <property type="entry name" value="Nucleotide-diphossugar_trans"/>
</dbReference>
<dbReference type="AlphaFoldDB" id="A0AA35Y332"/>
<proteinExistence type="predicted"/>
<organism evidence="1 2">
    <name type="scientific">Brytella acorum</name>
    <dbReference type="NCBI Taxonomy" id="2959299"/>
    <lineage>
        <taxon>Bacteria</taxon>
        <taxon>Pseudomonadati</taxon>
        <taxon>Pseudomonadota</taxon>
        <taxon>Alphaproteobacteria</taxon>
        <taxon>Acetobacterales</taxon>
        <taxon>Acetobacteraceae</taxon>
        <taxon>Brytella</taxon>
    </lineage>
</organism>
<dbReference type="RefSeq" id="WP_289843519.1">
    <property type="nucleotide sequence ID" value="NZ_CATKSH010000006.1"/>
</dbReference>
<dbReference type="EC" id="2.4.-.-" evidence="1"/>
<dbReference type="Pfam" id="PF13692">
    <property type="entry name" value="Glyco_trans_1_4"/>
    <property type="match status" value="1"/>
</dbReference>
<gene>
    <name evidence="1" type="ORF">LMG32879_001268</name>
</gene>